<dbReference type="HOGENOM" id="CLU_1697264_0_0_1"/>
<reference evidence="2" key="2">
    <citation type="submission" date="2020-05" db="UniProtKB">
        <authorList>
            <consortium name="EnsemblMetazoa"/>
        </authorList>
    </citation>
    <scope>IDENTIFICATION</scope>
    <source>
        <strain evidence="2">JHB</strain>
    </source>
</reference>
<gene>
    <name evidence="2" type="primary">6036125</name>
    <name evidence="1" type="ORF">CpipJ_CPIJ004205</name>
</gene>
<dbReference type="InParanoid" id="B0WBY4"/>
<dbReference type="AlphaFoldDB" id="B0WBY4"/>
<dbReference type="EMBL" id="DS231883">
    <property type="protein sequence ID" value="EDS42998.1"/>
    <property type="molecule type" value="Genomic_DNA"/>
</dbReference>
<protein>
    <submittedName>
        <fullName evidence="1 2">Uncharacterized protein</fullName>
    </submittedName>
</protein>
<evidence type="ECO:0000313" key="1">
    <source>
        <dbReference type="EMBL" id="EDS42998.1"/>
    </source>
</evidence>
<name>B0WBY4_CULQU</name>
<accession>B0WBY4</accession>
<dbReference type="EnsemblMetazoa" id="CPIJ004205-RA">
    <property type="protein sequence ID" value="CPIJ004205-PA"/>
    <property type="gene ID" value="CPIJ004205"/>
</dbReference>
<dbReference type="VEuPathDB" id="VectorBase:CPIJ004205"/>
<proteinExistence type="predicted"/>
<organism>
    <name type="scientific">Culex quinquefasciatus</name>
    <name type="common">Southern house mosquito</name>
    <name type="synonym">Culex pungens</name>
    <dbReference type="NCBI Taxonomy" id="7176"/>
    <lineage>
        <taxon>Eukaryota</taxon>
        <taxon>Metazoa</taxon>
        <taxon>Ecdysozoa</taxon>
        <taxon>Arthropoda</taxon>
        <taxon>Hexapoda</taxon>
        <taxon>Insecta</taxon>
        <taxon>Pterygota</taxon>
        <taxon>Neoptera</taxon>
        <taxon>Endopterygota</taxon>
        <taxon>Diptera</taxon>
        <taxon>Nematocera</taxon>
        <taxon>Culicoidea</taxon>
        <taxon>Culicidae</taxon>
        <taxon>Culicinae</taxon>
        <taxon>Culicini</taxon>
        <taxon>Culex</taxon>
        <taxon>Culex</taxon>
    </lineage>
</organism>
<evidence type="ECO:0000313" key="2">
    <source>
        <dbReference type="EnsemblMetazoa" id="CPIJ004205-PA"/>
    </source>
</evidence>
<reference evidence="1" key="1">
    <citation type="submission" date="2007-03" db="EMBL/GenBank/DDBJ databases">
        <title>Annotation of Culex pipiens quinquefasciatus.</title>
        <authorList>
            <consortium name="The Broad Institute Genome Sequencing Platform"/>
            <person name="Atkinson P.W."/>
            <person name="Hemingway J."/>
            <person name="Christensen B.M."/>
            <person name="Higgs S."/>
            <person name="Kodira C."/>
            <person name="Hannick L."/>
            <person name="Megy K."/>
            <person name="O'Leary S."/>
            <person name="Pearson M."/>
            <person name="Haas B.J."/>
            <person name="Mauceli E."/>
            <person name="Wortman J.R."/>
            <person name="Lee N.H."/>
            <person name="Guigo R."/>
            <person name="Stanke M."/>
            <person name="Alvarado L."/>
            <person name="Amedeo P."/>
            <person name="Antoine C.H."/>
            <person name="Arensburger P."/>
            <person name="Bidwell S.L."/>
            <person name="Crawford M."/>
            <person name="Camaro F."/>
            <person name="Devon K."/>
            <person name="Engels R."/>
            <person name="Hammond M."/>
            <person name="Howarth C."/>
            <person name="Koehrsen M."/>
            <person name="Lawson D."/>
            <person name="Montgomery P."/>
            <person name="Nene V."/>
            <person name="Nusbaum C."/>
            <person name="Puiu D."/>
            <person name="Romero-Severson J."/>
            <person name="Severson D.W."/>
            <person name="Shumway M."/>
            <person name="Sisk P."/>
            <person name="Stolte C."/>
            <person name="Zeng Q."/>
            <person name="Eisenstadt E."/>
            <person name="Fraser-Liggett C."/>
            <person name="Strausberg R."/>
            <person name="Galagan J."/>
            <person name="Birren B."/>
            <person name="Collins F.H."/>
        </authorList>
    </citation>
    <scope>NUCLEOTIDE SEQUENCE [LARGE SCALE GENOMIC DNA]</scope>
    <source>
        <strain evidence="1">JHB</strain>
    </source>
</reference>
<dbReference type="Proteomes" id="UP000002320">
    <property type="component" value="Unassembled WGS sequence"/>
</dbReference>
<dbReference type="KEGG" id="cqu:CpipJ_CPIJ004205"/>
<evidence type="ECO:0000313" key="3">
    <source>
        <dbReference type="Proteomes" id="UP000002320"/>
    </source>
</evidence>
<keyword evidence="3" id="KW-1185">Reference proteome</keyword>
<sequence length="155" mass="16806">MFPMYSWSRNQKAIPFTTESTEGDISQDQVPGLASPVCGLGREDDVTRRGGMSVGKKRVASRPFGSTVTRMMTRRAVGHFHGTDATHRACCDVFLSFATHRKTGSMFVPLHAVDADALRASPSRPTLSAALFNPSSVRFSMSEGAIVCPLQSRVV</sequence>